<reference evidence="2 3" key="1">
    <citation type="submission" date="2016-11" db="EMBL/GenBank/DDBJ databases">
        <title>Complete genome sequence of Streptomyces niveus SCSIO 3406.</title>
        <authorList>
            <person name="Zhu Q."/>
            <person name="Cheng W."/>
            <person name="Song Y."/>
            <person name="Li Q."/>
            <person name="Ju J."/>
        </authorList>
    </citation>
    <scope>NUCLEOTIDE SEQUENCE [LARGE SCALE GENOMIC DNA]</scope>
    <source>
        <strain evidence="2 3">SCSIO 3406</strain>
    </source>
</reference>
<gene>
    <name evidence="2" type="ORF">BBN63_06480</name>
</gene>
<dbReference type="Gene3D" id="3.40.50.300">
    <property type="entry name" value="P-loop containing nucleotide triphosphate hydrolases"/>
    <property type="match status" value="2"/>
</dbReference>
<dbReference type="PRINTS" id="PR00988">
    <property type="entry name" value="URIDINKINASE"/>
</dbReference>
<evidence type="ECO:0000313" key="2">
    <source>
        <dbReference type="EMBL" id="AQU65943.1"/>
    </source>
</evidence>
<dbReference type="Proteomes" id="UP000189677">
    <property type="component" value="Chromosome"/>
</dbReference>
<dbReference type="KEGG" id="snw:BBN63_06480"/>
<dbReference type="EMBL" id="CP018047">
    <property type="protein sequence ID" value="AQU65943.1"/>
    <property type="molecule type" value="Genomic_DNA"/>
</dbReference>
<evidence type="ECO:0000259" key="1">
    <source>
        <dbReference type="Pfam" id="PF00485"/>
    </source>
</evidence>
<keyword evidence="3" id="KW-1185">Reference proteome</keyword>
<dbReference type="NCBIfam" id="NF006743">
    <property type="entry name" value="PRK09270.1-2"/>
    <property type="match status" value="1"/>
</dbReference>
<accession>A0A1U9QPM0</accession>
<dbReference type="RefSeq" id="WP_078074473.1">
    <property type="nucleotide sequence ID" value="NZ_CP018047.1"/>
</dbReference>
<evidence type="ECO:0000313" key="3">
    <source>
        <dbReference type="Proteomes" id="UP000189677"/>
    </source>
</evidence>
<dbReference type="GO" id="GO:0005524">
    <property type="term" value="F:ATP binding"/>
    <property type="evidence" value="ECO:0007669"/>
    <property type="project" value="InterPro"/>
</dbReference>
<keyword evidence="2" id="KW-0418">Kinase</keyword>
<keyword evidence="2" id="KW-0808">Transferase</keyword>
<dbReference type="PANTHER" id="PTHR10285">
    <property type="entry name" value="URIDINE KINASE"/>
    <property type="match status" value="1"/>
</dbReference>
<dbReference type="AlphaFoldDB" id="A0A1U9QPM0"/>
<dbReference type="Pfam" id="PF00485">
    <property type="entry name" value="PRK"/>
    <property type="match status" value="1"/>
</dbReference>
<dbReference type="InterPro" id="IPR027417">
    <property type="entry name" value="P-loop_NTPase"/>
</dbReference>
<dbReference type="GO" id="GO:0016301">
    <property type="term" value="F:kinase activity"/>
    <property type="evidence" value="ECO:0007669"/>
    <property type="project" value="UniProtKB-KW"/>
</dbReference>
<dbReference type="SUPFAM" id="SSF52540">
    <property type="entry name" value="P-loop containing nucleoside triphosphate hydrolases"/>
    <property type="match status" value="1"/>
</dbReference>
<sequence length="219" mass="23558">MPRMDARQFDMLSSRARQLATPGQRRILGIAGAPGAGKSTLAEDLVAALGGSAVLVPMDGFHLAQTELRRLGRADRKGAPDTFDAVGYAALLARLRAPASGVVVYAPAFDRALEEAVAGSIPVGPDVPLVITEGNYLLHDGGGWAPVRTLVDEAWFLELDPVVRVRRLVDRHVRFGKERPRAERWVRDSDEANARLVAQGRHRADLVVPVTVGPGRPAP</sequence>
<organism evidence="2 3">
    <name type="scientific">Streptomyces niveus</name>
    <name type="common">Streptomyces spheroides</name>
    <dbReference type="NCBI Taxonomy" id="193462"/>
    <lineage>
        <taxon>Bacteria</taxon>
        <taxon>Bacillati</taxon>
        <taxon>Actinomycetota</taxon>
        <taxon>Actinomycetes</taxon>
        <taxon>Kitasatosporales</taxon>
        <taxon>Streptomycetaceae</taxon>
        <taxon>Streptomyces</taxon>
    </lineage>
</organism>
<dbReference type="InterPro" id="IPR006083">
    <property type="entry name" value="PRK/URK"/>
</dbReference>
<name>A0A1U9QPM0_STRNV</name>
<feature type="domain" description="Phosphoribulokinase/uridine kinase" evidence="1">
    <location>
        <begin position="27"/>
        <end position="173"/>
    </location>
</feature>
<protein>
    <submittedName>
        <fullName evidence="2">Nucleoside/nucleotide kinase family protein</fullName>
    </submittedName>
</protein>
<dbReference type="OrthoDB" id="3192509at2"/>
<proteinExistence type="predicted"/>